<dbReference type="GO" id="GO:0006406">
    <property type="term" value="P:mRNA export from nucleus"/>
    <property type="evidence" value="ECO:0007669"/>
    <property type="project" value="TreeGrafter"/>
</dbReference>
<dbReference type="SMART" id="SM00005">
    <property type="entry name" value="DEATH"/>
    <property type="match status" value="1"/>
</dbReference>
<sequence length="650" mass="74238">MQSCTALDPFPHTQRSRNNFIGTSGCQKETMSPSSFNFVDAKDKFTGCNFTDRLFFSHYSEAEKKTTLDQALRGVLGDLIVRNQKLRCDDYLALIYLSIDGVTEGICSATTPFVLLGDVLDCLPLDLCDKIFSFVEENVSTWKSNSFYTAGKNYLLRMCNDLLRRLSKSQNTVFCGRIQLFLARLFPLSEKSGLNLQSQFNLDNITVFNKNEQESTLGQKHTEEKEDGMEVEEGEMGEDDGPAPSSIPIDYNLYRKFWTLQDYFRNPVQCYDKFSWMTFLKYSDETLAVFKSYKLDDMQASKRKLEELRASSGEHVYFAKFLTSEKLMDLQLSDTVSHCVLNDDQAAWIEETTKLVYQLLREIPPDGDKFAAMVEHILNTEENWNAWKNEGCPSFVKERYSNDKPKRPTRKRQAPEDFLGKGPDRKIFMGNDELTRLWNLNHDNMEACKSDSREFMPSLDEFFAEAIEQADPANMVEEEYKVVRNANYGWRALRLLSRRSPHFFQPTNQKFKSLADYLDSMVSKLAKELPKDIPSEEIKTGEEDDDDNGDNLLKDSNDSPSIQSKLVTNQQMDDVAAKLGAQWKNLASHLEMKAAELREIETDSEDVDMQAKLLLVAWQDREGTQATVENLVAALNATGFSQIADGLSEA</sequence>
<dbReference type="InterPro" id="IPR021861">
    <property type="entry name" value="THO_THOC1"/>
</dbReference>
<reference evidence="3" key="3">
    <citation type="submission" date="2025-09" db="UniProtKB">
        <authorList>
            <consortium name="Ensembl"/>
        </authorList>
    </citation>
    <scope>IDENTIFICATION</scope>
</reference>
<keyword evidence="4" id="KW-1185">Reference proteome</keyword>
<dbReference type="GO" id="GO:0007165">
    <property type="term" value="P:signal transduction"/>
    <property type="evidence" value="ECO:0007669"/>
    <property type="project" value="InterPro"/>
</dbReference>
<dbReference type="Pfam" id="PF00531">
    <property type="entry name" value="Death"/>
    <property type="match status" value="1"/>
</dbReference>
<feature type="domain" description="Death" evidence="2">
    <location>
        <begin position="568"/>
        <end position="650"/>
    </location>
</feature>
<dbReference type="Ensembl" id="ENSONIT00000067711.1">
    <property type="protein sequence ID" value="ENSONIP00000035853.1"/>
    <property type="gene ID" value="ENSONIG00000009440.2"/>
</dbReference>
<dbReference type="FunFam" id="1.10.533.10:FF:000108">
    <property type="entry name" value="THO complex 1"/>
    <property type="match status" value="1"/>
</dbReference>
<protein>
    <submittedName>
        <fullName evidence="3">THO complex 1</fullName>
    </submittedName>
</protein>
<dbReference type="GO" id="GO:0000445">
    <property type="term" value="C:THO complex part of transcription export complex"/>
    <property type="evidence" value="ECO:0007669"/>
    <property type="project" value="TreeGrafter"/>
</dbReference>
<reference evidence="4" key="1">
    <citation type="submission" date="2012-01" db="EMBL/GenBank/DDBJ databases">
        <title>The Genome Sequence of Oreochromis niloticus (Nile Tilapia).</title>
        <authorList>
            <consortium name="Broad Institute Genome Assembly Team"/>
            <consortium name="Broad Institute Sequencing Platform"/>
            <person name="Di Palma F."/>
            <person name="Johnson J."/>
            <person name="Lander E.S."/>
            <person name="Lindblad-Toh K."/>
        </authorList>
    </citation>
    <scope>NUCLEOTIDE SEQUENCE [LARGE SCALE GENOMIC DNA]</scope>
</reference>
<proteinExistence type="predicted"/>
<feature type="compositionally biased region" description="Basic and acidic residues" evidence="1">
    <location>
        <begin position="413"/>
        <end position="422"/>
    </location>
</feature>
<feature type="region of interest" description="Disordered" evidence="1">
    <location>
        <begin position="213"/>
        <end position="242"/>
    </location>
</feature>
<dbReference type="InterPro" id="IPR000488">
    <property type="entry name" value="Death_dom"/>
</dbReference>
<reference evidence="3" key="2">
    <citation type="submission" date="2025-08" db="UniProtKB">
        <authorList>
            <consortium name="Ensembl"/>
        </authorList>
    </citation>
    <scope>IDENTIFICATION</scope>
</reference>
<feature type="region of interest" description="Disordered" evidence="1">
    <location>
        <begin position="398"/>
        <end position="422"/>
    </location>
</feature>
<dbReference type="Proteomes" id="UP000005207">
    <property type="component" value="Linkage group LG18"/>
</dbReference>
<dbReference type="Pfam" id="PF11957">
    <property type="entry name" value="efThoc1"/>
    <property type="match status" value="2"/>
</dbReference>
<dbReference type="PROSITE" id="PS50017">
    <property type="entry name" value="DEATH_DOMAIN"/>
    <property type="match status" value="1"/>
</dbReference>
<dbReference type="InParanoid" id="A0A669BJF0"/>
<dbReference type="GeneTree" id="ENSGT00390000016232"/>
<evidence type="ECO:0000256" key="1">
    <source>
        <dbReference type="SAM" id="MobiDB-lite"/>
    </source>
</evidence>
<dbReference type="AlphaFoldDB" id="A0A669BJF0"/>
<evidence type="ECO:0000259" key="2">
    <source>
        <dbReference type="PROSITE" id="PS50017"/>
    </source>
</evidence>
<organism evidence="3 4">
    <name type="scientific">Oreochromis niloticus</name>
    <name type="common">Nile tilapia</name>
    <name type="synonym">Tilapia nilotica</name>
    <dbReference type="NCBI Taxonomy" id="8128"/>
    <lineage>
        <taxon>Eukaryota</taxon>
        <taxon>Metazoa</taxon>
        <taxon>Chordata</taxon>
        <taxon>Craniata</taxon>
        <taxon>Vertebrata</taxon>
        <taxon>Euteleostomi</taxon>
        <taxon>Actinopterygii</taxon>
        <taxon>Neopterygii</taxon>
        <taxon>Teleostei</taxon>
        <taxon>Neoteleostei</taxon>
        <taxon>Acanthomorphata</taxon>
        <taxon>Ovalentaria</taxon>
        <taxon>Cichlomorphae</taxon>
        <taxon>Cichliformes</taxon>
        <taxon>Cichlidae</taxon>
        <taxon>African cichlids</taxon>
        <taxon>Pseudocrenilabrinae</taxon>
        <taxon>Oreochromini</taxon>
        <taxon>Oreochromis</taxon>
    </lineage>
</organism>
<name>A0A669BJF0_ORENI</name>
<dbReference type="InterPro" id="IPR011029">
    <property type="entry name" value="DEATH-like_dom_sf"/>
</dbReference>
<gene>
    <name evidence="3" type="primary">THOC1</name>
    <name evidence="3" type="synonym">thoc1</name>
</gene>
<feature type="compositionally biased region" description="Acidic residues" evidence="1">
    <location>
        <begin position="225"/>
        <end position="241"/>
    </location>
</feature>
<dbReference type="PANTHER" id="PTHR13265:SF2">
    <property type="entry name" value="THO COMPLEX SUBUNIT 1"/>
    <property type="match status" value="1"/>
</dbReference>
<dbReference type="Gene3D" id="1.10.533.10">
    <property type="entry name" value="Death Domain, Fas"/>
    <property type="match status" value="1"/>
</dbReference>
<feature type="region of interest" description="Disordered" evidence="1">
    <location>
        <begin position="533"/>
        <end position="562"/>
    </location>
</feature>
<accession>A0A669BJF0</accession>
<evidence type="ECO:0000313" key="3">
    <source>
        <dbReference type="Ensembl" id="ENSONIP00000035853.1"/>
    </source>
</evidence>
<dbReference type="SUPFAM" id="SSF47986">
    <property type="entry name" value="DEATH domain"/>
    <property type="match status" value="1"/>
</dbReference>
<dbReference type="PANTHER" id="PTHR13265">
    <property type="entry name" value="THO COMPLEX SUBUNIT 1"/>
    <property type="match status" value="1"/>
</dbReference>
<evidence type="ECO:0000313" key="4">
    <source>
        <dbReference type="Proteomes" id="UP000005207"/>
    </source>
</evidence>